<gene>
    <name evidence="17" type="ORF">CD30_03640</name>
</gene>
<accession>A0A0A3J4Q6</accession>
<dbReference type="EC" id="2.7.4.7" evidence="6"/>
<dbReference type="OrthoDB" id="9810880at2"/>
<evidence type="ECO:0000256" key="8">
    <source>
        <dbReference type="ARBA" id="ARBA00022679"/>
    </source>
</evidence>
<keyword evidence="8" id="KW-0808">Transferase</keyword>
<keyword evidence="18" id="KW-1185">Reference proteome</keyword>
<comment type="caution">
    <text evidence="17">The sequence shown here is derived from an EMBL/GenBank/DDBJ whole genome shotgun (WGS) entry which is preliminary data.</text>
</comment>
<proteinExistence type="inferred from homology"/>
<reference evidence="17 18" key="1">
    <citation type="submission" date="2014-02" db="EMBL/GenBank/DDBJ databases">
        <title>Draft genome sequence of Lysinibacillus massiliensis CCUG 49529.</title>
        <authorList>
            <person name="Zhang F."/>
            <person name="Wang G."/>
            <person name="Zhang L."/>
        </authorList>
    </citation>
    <scope>NUCLEOTIDE SEQUENCE [LARGE SCALE GENOMIC DNA]</scope>
    <source>
        <strain evidence="17 18">CCUG 49529</strain>
    </source>
</reference>
<comment type="catalytic activity">
    <reaction evidence="1">
        <text>4-amino-5-hydroxymethyl-2-methylpyrimidine + ATP = 4-amino-2-methyl-5-(phosphooxymethyl)pyrimidine + ADP + H(+)</text>
        <dbReference type="Rhea" id="RHEA:23096"/>
        <dbReference type="ChEBI" id="CHEBI:15378"/>
        <dbReference type="ChEBI" id="CHEBI:16892"/>
        <dbReference type="ChEBI" id="CHEBI:30616"/>
        <dbReference type="ChEBI" id="CHEBI:58354"/>
        <dbReference type="ChEBI" id="CHEBI:456216"/>
        <dbReference type="EC" id="2.7.1.49"/>
    </reaction>
</comment>
<dbReference type="AlphaFoldDB" id="A0A0A3J4Q6"/>
<dbReference type="SUPFAM" id="SSF53613">
    <property type="entry name" value="Ribokinase-like"/>
    <property type="match status" value="1"/>
</dbReference>
<feature type="domain" description="Pyridoxamine kinase/Phosphomethylpyrimidine kinase" evidence="16">
    <location>
        <begin position="10"/>
        <end position="253"/>
    </location>
</feature>
<dbReference type="GO" id="GO:0005829">
    <property type="term" value="C:cytosol"/>
    <property type="evidence" value="ECO:0007669"/>
    <property type="project" value="TreeGrafter"/>
</dbReference>
<evidence type="ECO:0000256" key="1">
    <source>
        <dbReference type="ARBA" id="ARBA00000151"/>
    </source>
</evidence>
<keyword evidence="10 17" id="KW-0418">Kinase</keyword>
<evidence type="ECO:0000256" key="5">
    <source>
        <dbReference type="ARBA" id="ARBA00012135"/>
    </source>
</evidence>
<evidence type="ECO:0000256" key="14">
    <source>
        <dbReference type="ARBA" id="ARBA00042102"/>
    </source>
</evidence>
<evidence type="ECO:0000256" key="9">
    <source>
        <dbReference type="ARBA" id="ARBA00022741"/>
    </source>
</evidence>
<evidence type="ECO:0000256" key="12">
    <source>
        <dbReference type="ARBA" id="ARBA00022977"/>
    </source>
</evidence>
<evidence type="ECO:0000313" key="17">
    <source>
        <dbReference type="EMBL" id="KGR92009.1"/>
    </source>
</evidence>
<dbReference type="GO" id="GO:0009228">
    <property type="term" value="P:thiamine biosynthetic process"/>
    <property type="evidence" value="ECO:0007669"/>
    <property type="project" value="UniProtKB-KW"/>
</dbReference>
<dbReference type="InterPro" id="IPR004399">
    <property type="entry name" value="HMP/HMP-P_kinase_dom"/>
</dbReference>
<dbReference type="GO" id="GO:0008972">
    <property type="term" value="F:phosphomethylpyrimidine kinase activity"/>
    <property type="evidence" value="ECO:0007669"/>
    <property type="project" value="UniProtKB-EC"/>
</dbReference>
<dbReference type="PANTHER" id="PTHR20858:SF17">
    <property type="entry name" value="HYDROXYMETHYLPYRIMIDINE_PHOSPHOMETHYLPYRIMIDINE KINASE THI20-RELATED"/>
    <property type="match status" value="1"/>
</dbReference>
<evidence type="ECO:0000256" key="10">
    <source>
        <dbReference type="ARBA" id="ARBA00022777"/>
    </source>
</evidence>
<dbReference type="Pfam" id="PF08543">
    <property type="entry name" value="Phos_pyr_kin"/>
    <property type="match status" value="1"/>
</dbReference>
<comment type="pathway">
    <text evidence="13">Cofactor biosynthesis; thiamine diphosphate biosynthesis; 4-amino-2-methyl-5-diphosphomethylpyrimidine from 5-amino-1-(5-phospho-D-ribosyl)imidazole: step 2/3.</text>
</comment>
<dbReference type="Proteomes" id="UP000030595">
    <property type="component" value="Unassembled WGS sequence"/>
</dbReference>
<dbReference type="NCBIfam" id="TIGR00097">
    <property type="entry name" value="HMP-P_kinase"/>
    <property type="match status" value="1"/>
</dbReference>
<evidence type="ECO:0000256" key="7">
    <source>
        <dbReference type="ARBA" id="ARBA00019161"/>
    </source>
</evidence>
<evidence type="ECO:0000256" key="2">
    <source>
        <dbReference type="ARBA" id="ARBA00000565"/>
    </source>
</evidence>
<sequence length="271" mass="28784">MIALTIAGSDSGGGAGIQADIKTFQELGVFGTTAMTALTAQNTLGVHGIFDVTPEFLKQQIDAVLSDIDVRAIKTGMLFSAELINVVAEGMKMQSIPLVVDPVMIAKGGESLLQEAAVEALKTKLLPITTICTPNIPEAEVLTGMTINNESDIKQAAKKILAMGVQYVVMKGGHLQGEFSKDIVYWRGGYFTMKTPRVETKNTHGTGCTFSAAITANLAKGLSVEEAIIEAKKFIQLAILTPLSIGNGHGPTNHFAYKKAFGQCEVTVHES</sequence>
<evidence type="ECO:0000256" key="11">
    <source>
        <dbReference type="ARBA" id="ARBA00022840"/>
    </source>
</evidence>
<dbReference type="RefSeq" id="WP_036172506.1">
    <property type="nucleotide sequence ID" value="NZ_AVCZ01000003.1"/>
</dbReference>
<dbReference type="FunFam" id="3.40.1190.20:FF:000003">
    <property type="entry name" value="Phosphomethylpyrimidine kinase ThiD"/>
    <property type="match status" value="1"/>
</dbReference>
<evidence type="ECO:0000256" key="4">
    <source>
        <dbReference type="ARBA" id="ARBA00009879"/>
    </source>
</evidence>
<keyword evidence="9" id="KW-0547">Nucleotide-binding</keyword>
<comment type="catalytic activity">
    <reaction evidence="2">
        <text>4-amino-2-methyl-5-(phosphooxymethyl)pyrimidine + ATP = 4-amino-2-methyl-5-(diphosphooxymethyl)pyrimidine + ADP</text>
        <dbReference type="Rhea" id="RHEA:19893"/>
        <dbReference type="ChEBI" id="CHEBI:30616"/>
        <dbReference type="ChEBI" id="CHEBI:57841"/>
        <dbReference type="ChEBI" id="CHEBI:58354"/>
        <dbReference type="ChEBI" id="CHEBI:456216"/>
        <dbReference type="EC" id="2.7.4.7"/>
    </reaction>
</comment>
<dbReference type="GO" id="GO:0008902">
    <property type="term" value="F:hydroxymethylpyrimidine kinase activity"/>
    <property type="evidence" value="ECO:0007669"/>
    <property type="project" value="UniProtKB-EC"/>
</dbReference>
<protein>
    <recommendedName>
        <fullName evidence="7">Hydroxymethylpyrimidine/phosphomethylpyrimidine kinase</fullName>
        <ecNumber evidence="5">2.7.1.49</ecNumber>
        <ecNumber evidence="6">2.7.4.7</ecNumber>
    </recommendedName>
    <alternativeName>
        <fullName evidence="14">Hydroxymethylpyrimidine kinase</fullName>
    </alternativeName>
    <alternativeName>
        <fullName evidence="15">Hydroxymethylpyrimidine phosphate kinase</fullName>
    </alternativeName>
</protein>
<evidence type="ECO:0000256" key="6">
    <source>
        <dbReference type="ARBA" id="ARBA00012963"/>
    </source>
</evidence>
<dbReference type="InterPro" id="IPR029056">
    <property type="entry name" value="Ribokinase-like"/>
</dbReference>
<organism evidence="17 18">
    <name type="scientific">Ureibacillus massiliensis 4400831 = CIP 108448 = CCUG 49529</name>
    <dbReference type="NCBI Taxonomy" id="1211035"/>
    <lineage>
        <taxon>Bacteria</taxon>
        <taxon>Bacillati</taxon>
        <taxon>Bacillota</taxon>
        <taxon>Bacilli</taxon>
        <taxon>Bacillales</taxon>
        <taxon>Caryophanaceae</taxon>
        <taxon>Ureibacillus</taxon>
    </lineage>
</organism>
<evidence type="ECO:0000256" key="15">
    <source>
        <dbReference type="ARBA" id="ARBA00043176"/>
    </source>
</evidence>
<dbReference type="eggNOG" id="COG0351">
    <property type="taxonomic scope" value="Bacteria"/>
</dbReference>
<name>A0A0A3J4Q6_9BACL</name>
<dbReference type="Gene3D" id="3.40.1190.20">
    <property type="match status" value="1"/>
</dbReference>
<comment type="similarity">
    <text evidence="4">Belongs to the ThiD family.</text>
</comment>
<dbReference type="InterPro" id="IPR013749">
    <property type="entry name" value="PM/HMP-P_kinase-1"/>
</dbReference>
<dbReference type="CDD" id="cd01169">
    <property type="entry name" value="HMPP_kinase"/>
    <property type="match status" value="1"/>
</dbReference>
<dbReference type="PANTHER" id="PTHR20858">
    <property type="entry name" value="PHOSPHOMETHYLPYRIMIDINE KINASE"/>
    <property type="match status" value="1"/>
</dbReference>
<evidence type="ECO:0000256" key="3">
    <source>
        <dbReference type="ARBA" id="ARBA00004769"/>
    </source>
</evidence>
<evidence type="ECO:0000313" key="18">
    <source>
        <dbReference type="Proteomes" id="UP000030595"/>
    </source>
</evidence>
<keyword evidence="11" id="KW-0067">ATP-binding</keyword>
<dbReference type="GO" id="GO:0005524">
    <property type="term" value="F:ATP binding"/>
    <property type="evidence" value="ECO:0007669"/>
    <property type="project" value="UniProtKB-KW"/>
</dbReference>
<evidence type="ECO:0000256" key="13">
    <source>
        <dbReference type="ARBA" id="ARBA00037917"/>
    </source>
</evidence>
<evidence type="ECO:0000259" key="16">
    <source>
        <dbReference type="Pfam" id="PF08543"/>
    </source>
</evidence>
<dbReference type="EMBL" id="JPVQ01000003">
    <property type="protein sequence ID" value="KGR92009.1"/>
    <property type="molecule type" value="Genomic_DNA"/>
</dbReference>
<comment type="pathway">
    <text evidence="3">Cofactor biosynthesis; thiamine diphosphate biosynthesis; 4-amino-2-methyl-5-diphosphomethylpyrimidine from 5-amino-1-(5-phospho-D-ribosyl)imidazole: step 3/3.</text>
</comment>
<dbReference type="EC" id="2.7.1.49" evidence="5"/>
<keyword evidence="12" id="KW-0784">Thiamine biosynthesis</keyword>